<dbReference type="SMART" id="SM00382">
    <property type="entry name" value="AAA"/>
    <property type="match status" value="1"/>
</dbReference>
<dbReference type="SUPFAM" id="SSF52540">
    <property type="entry name" value="P-loop containing nucleoside triphosphate hydrolases"/>
    <property type="match status" value="1"/>
</dbReference>
<dbReference type="RefSeq" id="WP_165873693.1">
    <property type="nucleotide sequence ID" value="NZ_SLXV01000015.1"/>
</dbReference>
<dbReference type="GO" id="GO:0016887">
    <property type="term" value="F:ATP hydrolysis activity"/>
    <property type="evidence" value="ECO:0007669"/>
    <property type="project" value="InterPro"/>
</dbReference>
<reference evidence="5 6" key="1">
    <citation type="submission" date="2019-03" db="EMBL/GenBank/DDBJ databases">
        <title>Genomic Encyclopedia of Type Strains, Phase IV (KMG-IV): sequencing the most valuable type-strain genomes for metagenomic binning, comparative biology and taxonomic classification.</title>
        <authorList>
            <person name="Goeker M."/>
        </authorList>
    </citation>
    <scope>NUCLEOTIDE SEQUENCE [LARGE SCALE GENOMIC DNA]</scope>
    <source>
        <strain evidence="5 6">DSM 46831</strain>
    </source>
</reference>
<dbReference type="InterPro" id="IPR003439">
    <property type="entry name" value="ABC_transporter-like_ATP-bd"/>
</dbReference>
<dbReference type="EMBL" id="SLXV01000015">
    <property type="protein sequence ID" value="TCP68791.1"/>
    <property type="molecule type" value="Genomic_DNA"/>
</dbReference>
<organism evidence="5 6">
    <name type="scientific">Baia soyae</name>
    <dbReference type="NCBI Taxonomy" id="1544746"/>
    <lineage>
        <taxon>Bacteria</taxon>
        <taxon>Bacillati</taxon>
        <taxon>Bacillota</taxon>
        <taxon>Bacilli</taxon>
        <taxon>Bacillales</taxon>
        <taxon>Thermoactinomycetaceae</taxon>
        <taxon>Baia</taxon>
    </lineage>
</organism>
<dbReference type="Pfam" id="PF00005">
    <property type="entry name" value="ABC_tran"/>
    <property type="match status" value="1"/>
</dbReference>
<gene>
    <name evidence="5" type="ORF">EDD57_11531</name>
</gene>
<evidence type="ECO:0000256" key="2">
    <source>
        <dbReference type="ARBA" id="ARBA00022741"/>
    </source>
</evidence>
<accession>A0A4R2S8P6</accession>
<keyword evidence="1" id="KW-0813">Transport</keyword>
<dbReference type="Proteomes" id="UP000294746">
    <property type="component" value="Unassembled WGS sequence"/>
</dbReference>
<dbReference type="InterPro" id="IPR027417">
    <property type="entry name" value="P-loop_NTPase"/>
</dbReference>
<dbReference type="Gene3D" id="3.40.50.300">
    <property type="entry name" value="P-loop containing nucleotide triphosphate hydrolases"/>
    <property type="match status" value="1"/>
</dbReference>
<dbReference type="InterPro" id="IPR003593">
    <property type="entry name" value="AAA+_ATPase"/>
</dbReference>
<dbReference type="PANTHER" id="PTHR42939:SF1">
    <property type="entry name" value="ABC TRANSPORTER ATP-BINDING PROTEIN ALBC-RELATED"/>
    <property type="match status" value="1"/>
</dbReference>
<evidence type="ECO:0000256" key="1">
    <source>
        <dbReference type="ARBA" id="ARBA00022448"/>
    </source>
</evidence>
<keyword evidence="2" id="KW-0547">Nucleotide-binding</keyword>
<name>A0A4R2S8P6_9BACL</name>
<keyword evidence="6" id="KW-1185">Reference proteome</keyword>
<dbReference type="PANTHER" id="PTHR42939">
    <property type="entry name" value="ABC TRANSPORTER ATP-BINDING PROTEIN ALBC-RELATED"/>
    <property type="match status" value="1"/>
</dbReference>
<dbReference type="InterPro" id="IPR051782">
    <property type="entry name" value="ABC_Transporter_VariousFunc"/>
</dbReference>
<evidence type="ECO:0000313" key="5">
    <source>
        <dbReference type="EMBL" id="TCP68791.1"/>
    </source>
</evidence>
<comment type="caution">
    <text evidence="5">The sequence shown here is derived from an EMBL/GenBank/DDBJ whole genome shotgun (WGS) entry which is preliminary data.</text>
</comment>
<evidence type="ECO:0000259" key="4">
    <source>
        <dbReference type="PROSITE" id="PS50893"/>
    </source>
</evidence>
<dbReference type="GO" id="GO:0005524">
    <property type="term" value="F:ATP binding"/>
    <property type="evidence" value="ECO:0007669"/>
    <property type="project" value="UniProtKB-KW"/>
</dbReference>
<keyword evidence="3 5" id="KW-0067">ATP-binding</keyword>
<feature type="domain" description="ABC transporter" evidence="4">
    <location>
        <begin position="2"/>
        <end position="227"/>
    </location>
</feature>
<dbReference type="PROSITE" id="PS50893">
    <property type="entry name" value="ABC_TRANSPORTER_2"/>
    <property type="match status" value="1"/>
</dbReference>
<proteinExistence type="predicted"/>
<dbReference type="CDD" id="cd03230">
    <property type="entry name" value="ABC_DR_subfamily_A"/>
    <property type="match status" value="1"/>
</dbReference>
<dbReference type="AlphaFoldDB" id="A0A4R2S8P6"/>
<evidence type="ECO:0000313" key="6">
    <source>
        <dbReference type="Proteomes" id="UP000294746"/>
    </source>
</evidence>
<sequence length="288" mass="33101">MLLTTHQLEKKYPHKEIGPIQLSVESGIISGLVGPNGSGKSTILQMISGAEHRDHGEISIFGKPIAALYRVGKRIAYVPSNYQGSPYWTGNDLISWYHHWYPKWNQNQMQQFVKQFQLELHVPYEKLSTGNQRKLLISLALSTESDLLLLDEPSNGLDFLSKTVLYESIQTWMENSERSILLASHDVDEINKLMDHITLIHHGKQVRSFGKDEELGLWGKVWISSQSTISIPKEVVTTIPSSMTQWITQNLPKTRSMLESKQIDYRHNAMQMNEILEWMYKTMDTCTR</sequence>
<protein>
    <submittedName>
        <fullName evidence="5">ABC-2 type transport system ATP-binding protein</fullName>
    </submittedName>
</protein>
<evidence type="ECO:0000256" key="3">
    <source>
        <dbReference type="ARBA" id="ARBA00022840"/>
    </source>
</evidence>